<evidence type="ECO:0000313" key="2">
    <source>
        <dbReference type="Proteomes" id="UP001152320"/>
    </source>
</evidence>
<dbReference type="GO" id="GO:0036374">
    <property type="term" value="F:glutathione hydrolase activity"/>
    <property type="evidence" value="ECO:0007669"/>
    <property type="project" value="InterPro"/>
</dbReference>
<dbReference type="Pfam" id="PF01019">
    <property type="entry name" value="G_glu_transpept"/>
    <property type="match status" value="1"/>
</dbReference>
<dbReference type="SUPFAM" id="SSF56235">
    <property type="entry name" value="N-terminal nucleophile aminohydrolases (Ntn hydrolases)"/>
    <property type="match status" value="1"/>
</dbReference>
<dbReference type="GO" id="GO:0005886">
    <property type="term" value="C:plasma membrane"/>
    <property type="evidence" value="ECO:0007669"/>
    <property type="project" value="TreeGrafter"/>
</dbReference>
<dbReference type="OrthoDB" id="1081007at2759"/>
<dbReference type="InterPro" id="IPR000101">
    <property type="entry name" value="GGT_peptidase"/>
</dbReference>
<evidence type="ECO:0000313" key="1">
    <source>
        <dbReference type="EMBL" id="KAJ8044897.1"/>
    </source>
</evidence>
<accession>A0A9Q1CGH6</accession>
<name>A0A9Q1CGH6_HOLLE</name>
<gene>
    <name evidence="1" type="ORF">HOLleu_07783</name>
</gene>
<proteinExistence type="predicted"/>
<keyword evidence="1" id="KW-0378">Hydrolase</keyword>
<dbReference type="PANTHER" id="PTHR11686">
    <property type="entry name" value="GAMMA GLUTAMYL TRANSPEPTIDASE"/>
    <property type="match status" value="1"/>
</dbReference>
<organism evidence="1 2">
    <name type="scientific">Holothuria leucospilota</name>
    <name type="common">Black long sea cucumber</name>
    <name type="synonym">Mertensiothuria leucospilota</name>
    <dbReference type="NCBI Taxonomy" id="206669"/>
    <lineage>
        <taxon>Eukaryota</taxon>
        <taxon>Metazoa</taxon>
        <taxon>Echinodermata</taxon>
        <taxon>Eleutherozoa</taxon>
        <taxon>Echinozoa</taxon>
        <taxon>Holothuroidea</taxon>
        <taxon>Aspidochirotacea</taxon>
        <taxon>Aspidochirotida</taxon>
        <taxon>Holothuriidae</taxon>
        <taxon>Holothuria</taxon>
    </lineage>
</organism>
<dbReference type="PANTHER" id="PTHR11686:SF9">
    <property type="entry name" value="RE13973P"/>
    <property type="match status" value="1"/>
</dbReference>
<sequence length="156" mass="17297">MWELHKMYGKLPWQNSSEPSIRLAKKGFVITMALGEVIASEGENILNNPYLRKIFVKEDGSLHKAGDKMTRLKLADTLQKIAEGGKEAFYSGQLADDIILDIAEYDGIISKTDLETYNVDIAEAVHFMLDEWDVYAANVPAGGPILALILNILEGN</sequence>
<protein>
    <submittedName>
        <fullName evidence="1">Glutathione hydrolase 1 proenzyme</fullName>
    </submittedName>
</protein>
<keyword evidence="2" id="KW-1185">Reference proteome</keyword>
<reference evidence="1" key="1">
    <citation type="submission" date="2021-10" db="EMBL/GenBank/DDBJ databases">
        <title>Tropical sea cucumber genome reveals ecological adaptation and Cuvierian tubules defense mechanism.</title>
        <authorList>
            <person name="Chen T."/>
        </authorList>
    </citation>
    <scope>NUCLEOTIDE SEQUENCE</scope>
    <source>
        <strain evidence="1">Nanhai2018</strain>
        <tissue evidence="1">Muscle</tissue>
    </source>
</reference>
<dbReference type="PRINTS" id="PR01210">
    <property type="entry name" value="GGTRANSPTASE"/>
</dbReference>
<dbReference type="EMBL" id="JAIZAY010000003">
    <property type="protein sequence ID" value="KAJ8044897.1"/>
    <property type="molecule type" value="Genomic_DNA"/>
</dbReference>
<comment type="caution">
    <text evidence="1">The sequence shown here is derived from an EMBL/GenBank/DDBJ whole genome shotgun (WGS) entry which is preliminary data.</text>
</comment>
<dbReference type="InterPro" id="IPR029055">
    <property type="entry name" value="Ntn_hydrolases_N"/>
</dbReference>
<dbReference type="Proteomes" id="UP001152320">
    <property type="component" value="Chromosome 3"/>
</dbReference>
<dbReference type="AlphaFoldDB" id="A0A9Q1CGH6"/>
<dbReference type="GO" id="GO:0006751">
    <property type="term" value="P:glutathione catabolic process"/>
    <property type="evidence" value="ECO:0007669"/>
    <property type="project" value="InterPro"/>
</dbReference>